<proteinExistence type="predicted"/>
<dbReference type="EMBL" id="CALNXK010000113">
    <property type="protein sequence ID" value="CAH3159016.1"/>
    <property type="molecule type" value="Genomic_DNA"/>
</dbReference>
<reference evidence="1 2" key="1">
    <citation type="submission" date="2022-05" db="EMBL/GenBank/DDBJ databases">
        <authorList>
            <consortium name="Genoscope - CEA"/>
            <person name="William W."/>
        </authorList>
    </citation>
    <scope>NUCLEOTIDE SEQUENCE [LARGE SCALE GENOMIC DNA]</scope>
</reference>
<comment type="caution">
    <text evidence="1">The sequence shown here is derived from an EMBL/GenBank/DDBJ whole genome shotgun (WGS) entry which is preliminary data.</text>
</comment>
<accession>A0ABN8Q8Y8</accession>
<sequence>MERAINLKMICSNHTRMSLWSDEEWLKNYRQEQAENKELEKADEASTCGKCEHNLLTNISECYCCKELEGCVESLSSKLVLEDLEKGQELCCVTEHPGFRPVCLEKWSLRLAGGKYQTKAREYYKKTGSEERSIAYREFTRLVHGYLGKRKIPLPACAYTAIRKALPNIQDEPLTGFQLDED</sequence>
<evidence type="ECO:0000313" key="1">
    <source>
        <dbReference type="EMBL" id="CAH3159016.1"/>
    </source>
</evidence>
<dbReference type="PANTHER" id="PTHR36981">
    <property type="entry name" value="ZGC:195170"/>
    <property type="match status" value="1"/>
</dbReference>
<dbReference type="PANTHER" id="PTHR36981:SF1">
    <property type="entry name" value="P2X PURINORECEPTOR 7 INTRACELLULAR DOMAIN-CONTAINING PROTEIN"/>
    <property type="match status" value="1"/>
</dbReference>
<gene>
    <name evidence="1" type="ORF">PLOB_00003480</name>
</gene>
<protein>
    <submittedName>
        <fullName evidence="1">Uncharacterized protein</fullName>
    </submittedName>
</protein>
<keyword evidence="2" id="KW-1185">Reference proteome</keyword>
<name>A0ABN8Q8Y8_9CNID</name>
<organism evidence="1 2">
    <name type="scientific">Porites lobata</name>
    <dbReference type="NCBI Taxonomy" id="104759"/>
    <lineage>
        <taxon>Eukaryota</taxon>
        <taxon>Metazoa</taxon>
        <taxon>Cnidaria</taxon>
        <taxon>Anthozoa</taxon>
        <taxon>Hexacorallia</taxon>
        <taxon>Scleractinia</taxon>
        <taxon>Fungiina</taxon>
        <taxon>Poritidae</taxon>
        <taxon>Porites</taxon>
    </lineage>
</organism>
<evidence type="ECO:0000313" key="2">
    <source>
        <dbReference type="Proteomes" id="UP001159405"/>
    </source>
</evidence>
<dbReference type="Proteomes" id="UP001159405">
    <property type="component" value="Unassembled WGS sequence"/>
</dbReference>